<evidence type="ECO:0000256" key="8">
    <source>
        <dbReference type="ARBA" id="ARBA00023143"/>
    </source>
</evidence>
<keyword evidence="8 10" id="KW-0975">Bacterial flagellum</keyword>
<dbReference type="Proteomes" id="UP000029989">
    <property type="component" value="Unassembled WGS sequence"/>
</dbReference>
<evidence type="ECO:0000313" key="12">
    <source>
        <dbReference type="Proteomes" id="UP000029989"/>
    </source>
</evidence>
<reference evidence="11 12" key="1">
    <citation type="journal article" date="2015" name="Stand. Genomic Sci.">
        <title>Genomic information of the arsenic-resistant bacterium Lysobacter arseniciresistens type strain ZS79(T) and comparison of Lysobacter draft genomes.</title>
        <authorList>
            <person name="Liu L."/>
            <person name="Zhang S."/>
            <person name="Luo M."/>
            <person name="Wang G."/>
        </authorList>
    </citation>
    <scope>NUCLEOTIDE SEQUENCE [LARGE SCALE GENOMIC DNA]</scope>
    <source>
        <strain evidence="11 12">ZS79</strain>
    </source>
</reference>
<name>A0A0A0F2M2_9GAMM</name>
<evidence type="ECO:0000256" key="9">
    <source>
        <dbReference type="NCBIfam" id="TIGR01400"/>
    </source>
</evidence>
<dbReference type="GO" id="GO:0009425">
    <property type="term" value="C:bacterial-type flagellum basal body"/>
    <property type="evidence" value="ECO:0007669"/>
    <property type="project" value="UniProtKB-SubCell"/>
</dbReference>
<gene>
    <name evidence="11" type="ORF">N799_07845</name>
</gene>
<keyword evidence="4 10" id="KW-1003">Cell membrane</keyword>
<feature type="transmembrane region" description="Helical" evidence="10">
    <location>
        <begin position="222"/>
        <end position="239"/>
    </location>
</feature>
<keyword evidence="5 10" id="KW-0812">Transmembrane</keyword>
<proteinExistence type="inferred from homology"/>
<keyword evidence="12" id="KW-1185">Reference proteome</keyword>
<evidence type="ECO:0000256" key="2">
    <source>
        <dbReference type="ARBA" id="ARBA00009772"/>
    </source>
</evidence>
<dbReference type="GO" id="GO:0006605">
    <property type="term" value="P:protein targeting"/>
    <property type="evidence" value="ECO:0007669"/>
    <property type="project" value="UniProtKB-UniRule"/>
</dbReference>
<evidence type="ECO:0000313" key="11">
    <source>
        <dbReference type="EMBL" id="KGM57346.1"/>
    </source>
</evidence>
<dbReference type="OrthoDB" id="9797790at2"/>
<feature type="transmembrane region" description="Helical" evidence="10">
    <location>
        <begin position="133"/>
        <end position="156"/>
    </location>
</feature>
<dbReference type="RefSeq" id="WP_036207415.1">
    <property type="nucleotide sequence ID" value="NZ_AVPT01000003.1"/>
</dbReference>
<feature type="transmembrane region" description="Helical" evidence="10">
    <location>
        <begin position="79"/>
        <end position="97"/>
    </location>
</feature>
<sequence>MDPVTATTVDGLNLFGMLAAVLWHLLRIGAALQVLPMVGGRGMPMRARLVLALALSAAMSTILPAPPPAAVDAATVLNVIREFAVGIALGLVLRLAFEAGQFAGELVSQGMGLSFATMADPLSGASSNVLSQWFFLVFGLLFFTLDGHLALVNLLVDSYHALPIGTPLADVAGFLAALPAFFGTCLRVGLLLALPVMMALLASNLAFGVLSRAAASLNPIQIGLPVALLVGLVLMSLLARELQGPVQRLFEDAFLAARALTP</sequence>
<dbReference type="STRING" id="913325.N799_07845"/>
<keyword evidence="11" id="KW-0966">Cell projection</keyword>
<keyword evidence="6 10" id="KW-1133">Transmembrane helix</keyword>
<evidence type="ECO:0000256" key="4">
    <source>
        <dbReference type="ARBA" id="ARBA00022475"/>
    </source>
</evidence>
<dbReference type="NCBIfam" id="TIGR01400">
    <property type="entry name" value="fliR"/>
    <property type="match status" value="1"/>
</dbReference>
<evidence type="ECO:0000256" key="5">
    <source>
        <dbReference type="ARBA" id="ARBA00022692"/>
    </source>
</evidence>
<keyword evidence="7 10" id="KW-0472">Membrane</keyword>
<organism evidence="11 12">
    <name type="scientific">Lysobacter arseniciresistens ZS79</name>
    <dbReference type="NCBI Taxonomy" id="913325"/>
    <lineage>
        <taxon>Bacteria</taxon>
        <taxon>Pseudomonadati</taxon>
        <taxon>Pseudomonadota</taxon>
        <taxon>Gammaproteobacteria</taxon>
        <taxon>Lysobacterales</taxon>
        <taxon>Lysobacteraceae</taxon>
        <taxon>Novilysobacter</taxon>
    </lineage>
</organism>
<protein>
    <recommendedName>
        <fullName evidence="3 9">Flagellar biosynthetic protein FliR</fullName>
    </recommendedName>
</protein>
<comment type="caution">
    <text evidence="11">The sequence shown here is derived from an EMBL/GenBank/DDBJ whole genome shotgun (WGS) entry which is preliminary data.</text>
</comment>
<dbReference type="PRINTS" id="PR00953">
    <property type="entry name" value="TYPE3IMRPROT"/>
</dbReference>
<evidence type="ECO:0000256" key="3">
    <source>
        <dbReference type="ARBA" id="ARBA00021717"/>
    </source>
</evidence>
<accession>A0A0A0F2M2</accession>
<dbReference type="EMBL" id="AVPT01000003">
    <property type="protein sequence ID" value="KGM57346.1"/>
    <property type="molecule type" value="Genomic_DNA"/>
</dbReference>
<feature type="transmembrane region" description="Helical" evidence="10">
    <location>
        <begin position="189"/>
        <end position="210"/>
    </location>
</feature>
<dbReference type="InterPro" id="IPR002010">
    <property type="entry name" value="T3SS_IM_R"/>
</dbReference>
<dbReference type="PANTHER" id="PTHR30065">
    <property type="entry name" value="FLAGELLAR BIOSYNTHETIC PROTEIN FLIR"/>
    <property type="match status" value="1"/>
</dbReference>
<feature type="transmembrane region" description="Helical" evidence="10">
    <location>
        <begin position="47"/>
        <end position="67"/>
    </location>
</feature>
<dbReference type="InterPro" id="IPR006303">
    <property type="entry name" value="FliR"/>
</dbReference>
<dbReference type="GO" id="GO:0044780">
    <property type="term" value="P:bacterial-type flagellum assembly"/>
    <property type="evidence" value="ECO:0007669"/>
    <property type="project" value="UniProtKB-UniRule"/>
</dbReference>
<evidence type="ECO:0000256" key="6">
    <source>
        <dbReference type="ARBA" id="ARBA00022989"/>
    </source>
</evidence>
<keyword evidence="11" id="KW-0969">Cilium</keyword>
<dbReference type="eggNOG" id="COG1684">
    <property type="taxonomic scope" value="Bacteria"/>
</dbReference>
<comment type="similarity">
    <text evidence="2 10">Belongs to the FliR/MopE/SpaR family.</text>
</comment>
<evidence type="ECO:0000256" key="1">
    <source>
        <dbReference type="ARBA" id="ARBA00002578"/>
    </source>
</evidence>
<feature type="transmembrane region" description="Helical" evidence="10">
    <location>
        <begin position="162"/>
        <end position="182"/>
    </location>
</feature>
<dbReference type="AlphaFoldDB" id="A0A0A0F2M2"/>
<keyword evidence="11" id="KW-0282">Flagellum</keyword>
<comment type="function">
    <text evidence="1 10">Role in flagellar biosynthesis.</text>
</comment>
<feature type="transmembrane region" description="Helical" evidence="10">
    <location>
        <begin position="12"/>
        <end position="35"/>
    </location>
</feature>
<dbReference type="Pfam" id="PF01311">
    <property type="entry name" value="Bac_export_1"/>
    <property type="match status" value="1"/>
</dbReference>
<comment type="subcellular location">
    <subcellularLocation>
        <location evidence="10">Cell membrane</location>
        <topology evidence="10">Multi-pass membrane protein</topology>
    </subcellularLocation>
    <subcellularLocation>
        <location evidence="10">Bacterial flagellum basal body</location>
    </subcellularLocation>
</comment>
<evidence type="ECO:0000256" key="10">
    <source>
        <dbReference type="RuleBase" id="RU362071"/>
    </source>
</evidence>
<evidence type="ECO:0000256" key="7">
    <source>
        <dbReference type="ARBA" id="ARBA00023136"/>
    </source>
</evidence>
<dbReference type="GO" id="GO:0005886">
    <property type="term" value="C:plasma membrane"/>
    <property type="evidence" value="ECO:0007669"/>
    <property type="project" value="UniProtKB-SubCell"/>
</dbReference>
<dbReference type="PANTHER" id="PTHR30065:SF8">
    <property type="entry name" value="FLAGELLAR BIOSYNTHETIC PROTEIN FLIR"/>
    <property type="match status" value="1"/>
</dbReference>